<feature type="non-terminal residue" evidence="1">
    <location>
        <position position="104"/>
    </location>
</feature>
<protein>
    <submittedName>
        <fullName evidence="1">36066_t:CDS:1</fullName>
    </submittedName>
</protein>
<sequence>QKLPVISSNKEGYKEIDVTSGRYIVLLARRTKSADAITPHADEQYKFSLALESGQPIHTSSRGKVGVDIIFEEEKKAKNYIIVAGKDLINFVGLYADVVARIAM</sequence>
<feature type="non-terminal residue" evidence="1">
    <location>
        <position position="1"/>
    </location>
</feature>
<proteinExistence type="predicted"/>
<comment type="caution">
    <text evidence="1">The sequence shown here is derived from an EMBL/GenBank/DDBJ whole genome shotgun (WGS) entry which is preliminary data.</text>
</comment>
<organism evidence="1 2">
    <name type="scientific">Racocetra persica</name>
    <dbReference type="NCBI Taxonomy" id="160502"/>
    <lineage>
        <taxon>Eukaryota</taxon>
        <taxon>Fungi</taxon>
        <taxon>Fungi incertae sedis</taxon>
        <taxon>Mucoromycota</taxon>
        <taxon>Glomeromycotina</taxon>
        <taxon>Glomeromycetes</taxon>
        <taxon>Diversisporales</taxon>
        <taxon>Gigasporaceae</taxon>
        <taxon>Racocetra</taxon>
    </lineage>
</organism>
<name>A0ACA9SMV1_9GLOM</name>
<keyword evidence="2" id="KW-1185">Reference proteome</keyword>
<gene>
    <name evidence="1" type="ORF">RPERSI_LOCUS33163</name>
</gene>
<accession>A0ACA9SMV1</accession>
<dbReference type="EMBL" id="CAJVQC010142241">
    <property type="protein sequence ID" value="CAG8844348.1"/>
    <property type="molecule type" value="Genomic_DNA"/>
</dbReference>
<evidence type="ECO:0000313" key="2">
    <source>
        <dbReference type="Proteomes" id="UP000789920"/>
    </source>
</evidence>
<evidence type="ECO:0000313" key="1">
    <source>
        <dbReference type="EMBL" id="CAG8844348.1"/>
    </source>
</evidence>
<dbReference type="Proteomes" id="UP000789920">
    <property type="component" value="Unassembled WGS sequence"/>
</dbReference>
<reference evidence="1" key="1">
    <citation type="submission" date="2021-06" db="EMBL/GenBank/DDBJ databases">
        <authorList>
            <person name="Kallberg Y."/>
            <person name="Tangrot J."/>
            <person name="Rosling A."/>
        </authorList>
    </citation>
    <scope>NUCLEOTIDE SEQUENCE</scope>
    <source>
        <strain evidence="1">MA461A</strain>
    </source>
</reference>